<dbReference type="SMART" id="SM00270">
    <property type="entry name" value="ChtBD1"/>
    <property type="match status" value="3"/>
</dbReference>
<dbReference type="InterPro" id="IPR009880">
    <property type="entry name" value="Glyoxal_oxidase_N"/>
</dbReference>
<dbReference type="GO" id="GO:0008061">
    <property type="term" value="F:chitin binding"/>
    <property type="evidence" value="ECO:0007669"/>
    <property type="project" value="UniProtKB-UniRule"/>
</dbReference>
<keyword evidence="3" id="KW-1015">Disulfide bond</keyword>
<dbReference type="Proteomes" id="UP000077069">
    <property type="component" value="Unassembled WGS sequence"/>
</dbReference>
<accession>A0A177CUX8</accession>
<dbReference type="InterPro" id="IPR014756">
    <property type="entry name" value="Ig_E-set"/>
</dbReference>
<dbReference type="OrthoDB" id="2019572at2759"/>
<dbReference type="GeneID" id="28759716"/>
<gene>
    <name evidence="6" type="ORF">CC84DRAFT_1139224</name>
</gene>
<feature type="domain" description="Chitin-binding type-1" evidence="5">
    <location>
        <begin position="163"/>
        <end position="210"/>
    </location>
</feature>
<dbReference type="STRING" id="1460663.A0A177CUX8"/>
<keyword evidence="1 3" id="KW-0147">Chitin-binding</keyword>
<dbReference type="InterPro" id="IPR036861">
    <property type="entry name" value="Endochitinase-like_sf"/>
</dbReference>
<dbReference type="CDD" id="cd00035">
    <property type="entry name" value="ChtBD1"/>
    <property type="match status" value="1"/>
</dbReference>
<evidence type="ECO:0000256" key="1">
    <source>
        <dbReference type="ARBA" id="ARBA00022669"/>
    </source>
</evidence>
<dbReference type="SUPFAM" id="SSF81296">
    <property type="entry name" value="E set domains"/>
    <property type="match status" value="1"/>
</dbReference>
<dbReference type="InParanoid" id="A0A177CUX8"/>
<dbReference type="InterPro" id="IPR015202">
    <property type="entry name" value="GO-like_E_set"/>
</dbReference>
<feature type="region of interest" description="Disordered" evidence="4">
    <location>
        <begin position="219"/>
        <end position="251"/>
    </location>
</feature>
<dbReference type="InterPro" id="IPR001002">
    <property type="entry name" value="Chitin-bd_1"/>
</dbReference>
<dbReference type="PANTHER" id="PTHR32208">
    <property type="entry name" value="SECRETED PROTEIN-RELATED"/>
    <property type="match status" value="1"/>
</dbReference>
<name>A0A177CUX8_9PLEO</name>
<feature type="domain" description="Chitin-binding type-1" evidence="5">
    <location>
        <begin position="94"/>
        <end position="142"/>
    </location>
</feature>
<feature type="disulfide bond" evidence="3">
    <location>
        <begin position="184"/>
        <end position="198"/>
    </location>
</feature>
<dbReference type="Gene3D" id="2.60.40.10">
    <property type="entry name" value="Immunoglobulins"/>
    <property type="match status" value="1"/>
</dbReference>
<dbReference type="PROSITE" id="PS50941">
    <property type="entry name" value="CHIT_BIND_I_2"/>
    <property type="match status" value="3"/>
</dbReference>
<keyword evidence="2" id="KW-0732">Signal</keyword>
<protein>
    <submittedName>
        <fullName evidence="6">Glyoxal oxidase</fullName>
    </submittedName>
</protein>
<dbReference type="SUPFAM" id="SSF50965">
    <property type="entry name" value="Galactose oxidase, central domain"/>
    <property type="match status" value="1"/>
</dbReference>
<dbReference type="InterPro" id="IPR037293">
    <property type="entry name" value="Gal_Oxidase_central_sf"/>
</dbReference>
<feature type="domain" description="Chitin-binding type-1" evidence="5">
    <location>
        <begin position="256"/>
        <end position="301"/>
    </location>
</feature>
<feature type="compositionally biased region" description="Polar residues" evidence="4">
    <location>
        <begin position="241"/>
        <end position="251"/>
    </location>
</feature>
<evidence type="ECO:0000313" key="6">
    <source>
        <dbReference type="EMBL" id="OAG10559.1"/>
    </source>
</evidence>
<sequence length="832" mass="87391">MHYPSPAYASKGYTMRATLLTVGAFASLAAANINFHWVNPTCVFAQHDDTQCLTGQHCAQGDVCKYNENNLQQVSRSFPGRAPVKRQNQKYSTDGQCGPAHNNLLCDPASTVYDGKCCSSYGWCGSTAAHCGDGCLSGECTTNTTPANPVDTKSPNAAAPRDDGRCGKDFGGATCDAKGAYGGCCSSYGYCGSTDGHCLVANGCQNGCTDGAATSVAPVQTASATRPPSTTTSGEPVLGKPSTSSTAQPTGKVTVDGSCGATFGNTVCGNWAQGSCCSMYGYCGNTTSHCGEGCQSGPCTNGPVVAAPKASPAPAAAKPGTLVKKGRSGVPAMHAGLMPNGKVVFLDKVENYTELKLGNGQYAYSSEYDPNTQKLTPLSYKTNAFCSGGIFLADGRFVSLGGNAPLDFIDPTVGDGFKGIRYLKRSATDASLDGQGWSEPGAQLNTARWYASVQIMPDNSIFVASGSLNGLDPSKPENNNPTYEILNADGTPRGKSTNMEILSKNQPYYMYPFMHLLNDGNLFVFVSKSAEIFNVGGGNVVRTLPDLPGSYRTYPNTGGSVMLSLSSANKWSNDVVICGGGPYQDISAPGEASCGRINPQAANPSWEMEAMPEGRGMVEGTLLPDGTVIWVNGAQEGAQGFGVARSPALEVLIYDPAQPVGKRFTTGPKSDIARLYHSVALLLLDGTLLISGSNPVEQPILKASAQNPFVTEFRNEIYTPPYLQGNPTRPTGVALKTKNLKANGGTLEISFYAPPNAKEVKVSLYYGGFVTHSVHMGHRNLFLDVANFKPGQKNQKINVTLPPNRNVAPAGPYVVYILVDGVPSVGQFVQVS</sequence>
<reference evidence="6 7" key="1">
    <citation type="submission" date="2016-05" db="EMBL/GenBank/DDBJ databases">
        <title>Comparative analysis of secretome profiles of manganese(II)-oxidizing ascomycete fungi.</title>
        <authorList>
            <consortium name="DOE Joint Genome Institute"/>
            <person name="Zeiner C.A."/>
            <person name="Purvine S.O."/>
            <person name="Zink E.M."/>
            <person name="Wu S."/>
            <person name="Pasa-Tolic L."/>
            <person name="Chaput D.L."/>
            <person name="Haridas S."/>
            <person name="Grigoriev I.V."/>
            <person name="Santelli C.M."/>
            <person name="Hansel C.M."/>
        </authorList>
    </citation>
    <scope>NUCLEOTIDE SEQUENCE [LARGE SCALE GENOMIC DNA]</scope>
    <source>
        <strain evidence="6 7">AP3s5-JAC2a</strain>
    </source>
</reference>
<dbReference type="Gene3D" id="3.30.60.10">
    <property type="entry name" value="Endochitinase-like"/>
    <property type="match status" value="3"/>
</dbReference>
<dbReference type="SUPFAM" id="SSF57016">
    <property type="entry name" value="Plant lectins/antimicrobial peptides"/>
    <property type="match status" value="3"/>
</dbReference>
<evidence type="ECO:0000256" key="2">
    <source>
        <dbReference type="ARBA" id="ARBA00022729"/>
    </source>
</evidence>
<comment type="caution">
    <text evidence="3">Lacks conserved residue(s) required for the propagation of feature annotation.</text>
</comment>
<proteinExistence type="predicted"/>
<dbReference type="Pfam" id="PF00187">
    <property type="entry name" value="Chitin_bind_1"/>
    <property type="match status" value="2"/>
</dbReference>
<dbReference type="EMBL" id="KV441549">
    <property type="protein sequence ID" value="OAG10559.1"/>
    <property type="molecule type" value="Genomic_DNA"/>
</dbReference>
<organism evidence="6 7">
    <name type="scientific">Paraphaeosphaeria sporulosa</name>
    <dbReference type="NCBI Taxonomy" id="1460663"/>
    <lineage>
        <taxon>Eukaryota</taxon>
        <taxon>Fungi</taxon>
        <taxon>Dikarya</taxon>
        <taxon>Ascomycota</taxon>
        <taxon>Pezizomycotina</taxon>
        <taxon>Dothideomycetes</taxon>
        <taxon>Pleosporomycetidae</taxon>
        <taxon>Pleosporales</taxon>
        <taxon>Massarineae</taxon>
        <taxon>Didymosphaeriaceae</taxon>
        <taxon>Paraphaeosphaeria</taxon>
    </lineage>
</organism>
<evidence type="ECO:0000313" key="7">
    <source>
        <dbReference type="Proteomes" id="UP000077069"/>
    </source>
</evidence>
<feature type="disulfide bond" evidence="3">
    <location>
        <begin position="276"/>
        <end position="290"/>
    </location>
</feature>
<dbReference type="Pfam" id="PF07250">
    <property type="entry name" value="Glyoxal_oxid_N"/>
    <property type="match status" value="1"/>
</dbReference>
<dbReference type="RefSeq" id="XP_018040924.1">
    <property type="nucleotide sequence ID" value="XM_018176230.1"/>
</dbReference>
<dbReference type="InterPro" id="IPR013783">
    <property type="entry name" value="Ig-like_fold"/>
</dbReference>
<feature type="compositionally biased region" description="Low complexity" evidence="4">
    <location>
        <begin position="221"/>
        <end position="233"/>
    </location>
</feature>
<dbReference type="Pfam" id="PF09118">
    <property type="entry name" value="GO-like_E_set"/>
    <property type="match status" value="1"/>
</dbReference>
<dbReference type="CDD" id="cd11618">
    <property type="entry name" value="ChtBD1_1"/>
    <property type="match status" value="2"/>
</dbReference>
<feature type="disulfide bond" evidence="3">
    <location>
        <begin position="204"/>
        <end position="208"/>
    </location>
</feature>
<dbReference type="CDD" id="cd02851">
    <property type="entry name" value="E_set_GO_C"/>
    <property type="match status" value="1"/>
</dbReference>
<dbReference type="InterPro" id="IPR011043">
    <property type="entry name" value="Gal_Oxase/kelch_b-propeller"/>
</dbReference>
<evidence type="ECO:0000256" key="3">
    <source>
        <dbReference type="PROSITE-ProRule" id="PRU00261"/>
    </source>
</evidence>
<dbReference type="PANTHER" id="PTHR32208:SF21">
    <property type="entry name" value="LOW QUALITY PROTEIN: ALDEHYDE OXIDASE GLOX-LIKE"/>
    <property type="match status" value="1"/>
</dbReference>
<feature type="disulfide bond" evidence="3">
    <location>
        <begin position="117"/>
        <end position="131"/>
    </location>
</feature>
<keyword evidence="7" id="KW-1185">Reference proteome</keyword>
<evidence type="ECO:0000259" key="5">
    <source>
        <dbReference type="PROSITE" id="PS50941"/>
    </source>
</evidence>
<evidence type="ECO:0000256" key="4">
    <source>
        <dbReference type="SAM" id="MobiDB-lite"/>
    </source>
</evidence>
<dbReference type="Gene3D" id="2.130.10.80">
    <property type="entry name" value="Galactose oxidase/kelch, beta-propeller"/>
    <property type="match status" value="1"/>
</dbReference>
<dbReference type="AlphaFoldDB" id="A0A177CUX8"/>